<name>A0A3M6VE66_9STRA</name>
<keyword evidence="2" id="KW-0732">Signal</keyword>
<dbReference type="VEuPathDB" id="FungiDB:DD237_001308"/>
<dbReference type="Gene3D" id="1.50.10.10">
    <property type="match status" value="1"/>
</dbReference>
<evidence type="ECO:0000256" key="1">
    <source>
        <dbReference type="ARBA" id="ARBA00022801"/>
    </source>
</evidence>
<dbReference type="GO" id="GO:0005975">
    <property type="term" value="P:carbohydrate metabolic process"/>
    <property type="evidence" value="ECO:0007669"/>
    <property type="project" value="InterPro"/>
</dbReference>
<feature type="chain" id="PRO_5018137758" description="Glycosyl hydrolase family 88" evidence="2">
    <location>
        <begin position="20"/>
        <end position="407"/>
    </location>
</feature>
<dbReference type="EMBL" id="QLLG01000255">
    <property type="protein sequence ID" value="RMX65315.1"/>
    <property type="molecule type" value="Genomic_DNA"/>
</dbReference>
<dbReference type="InterPro" id="IPR008928">
    <property type="entry name" value="6-hairpin_glycosidase_sf"/>
</dbReference>
<proteinExistence type="predicted"/>
<organism evidence="3 4">
    <name type="scientific">Peronospora effusa</name>
    <dbReference type="NCBI Taxonomy" id="542832"/>
    <lineage>
        <taxon>Eukaryota</taxon>
        <taxon>Sar</taxon>
        <taxon>Stramenopiles</taxon>
        <taxon>Oomycota</taxon>
        <taxon>Peronosporomycetes</taxon>
        <taxon>Peronosporales</taxon>
        <taxon>Peronosporaceae</taxon>
        <taxon>Peronospora</taxon>
    </lineage>
</organism>
<evidence type="ECO:0000313" key="3">
    <source>
        <dbReference type="EMBL" id="RMX65315.1"/>
    </source>
</evidence>
<accession>A0A3M6VE66</accession>
<dbReference type="InterPro" id="IPR010905">
    <property type="entry name" value="Glyco_hydro_88"/>
</dbReference>
<dbReference type="AlphaFoldDB" id="A0A3M6VE66"/>
<feature type="signal peptide" evidence="2">
    <location>
        <begin position="1"/>
        <end position="19"/>
    </location>
</feature>
<reference evidence="3 4" key="1">
    <citation type="submission" date="2018-06" db="EMBL/GenBank/DDBJ databases">
        <title>Comparative genomics of downy mildews reveals potential adaptations to biotrophy.</title>
        <authorList>
            <person name="Fletcher K."/>
            <person name="Klosterman S.J."/>
            <person name="Derevnina L."/>
            <person name="Martin F."/>
            <person name="Koike S."/>
            <person name="Reyes Chin-Wo S."/>
            <person name="Mou B."/>
            <person name="Michelmore R."/>
        </authorList>
    </citation>
    <scope>NUCLEOTIDE SEQUENCE [LARGE SCALE GENOMIC DNA]</scope>
    <source>
        <strain evidence="3 4">R14</strain>
    </source>
</reference>
<dbReference type="OrthoDB" id="540611at2759"/>
<sequence>MKNVLVFPLIAAAVAFTTATTTNDVPYSTRMIESVISRKQGVVSSGAPTSFLESGILTLAIQSWLSMYSKHEDSKRVTTFAGYADSIIASISPSFTDPTVTATKPLDRLTIGQALLNIKATHGTLTKTQMDTLSTLNESLVLQKRNKHRGFWYYVYQDWSYLDGTFSFLPYMATAPGWSYEDMLLQIELLYQSTYDNKTELVVHGYDASKTAVWANKVTGGSPFVWGRALSWYLGGLVNTWEKLGGCKGGSDTACLRLASTIETQANQLCKRIVTYADAATGVWWQLPTFGGKQGNFLESSSTMLYTFAILKGLRIGLLKEYGVSAHGLQAAAMRAYDYAVTSKAFLVNNTDGTLDWEGTVAMCSLNSTATYEYYVGRPIVRNHALGEGAFILASLEVERYATFGEN</sequence>
<dbReference type="GO" id="GO:0016787">
    <property type="term" value="F:hydrolase activity"/>
    <property type="evidence" value="ECO:0007669"/>
    <property type="project" value="UniProtKB-KW"/>
</dbReference>
<dbReference type="Proteomes" id="UP000282087">
    <property type="component" value="Unassembled WGS sequence"/>
</dbReference>
<keyword evidence="4" id="KW-1185">Reference proteome</keyword>
<comment type="caution">
    <text evidence="3">The sequence shown here is derived from an EMBL/GenBank/DDBJ whole genome shotgun (WGS) entry which is preliminary data.</text>
</comment>
<keyword evidence="1" id="KW-0378">Hydrolase</keyword>
<dbReference type="SUPFAM" id="SSF48208">
    <property type="entry name" value="Six-hairpin glycosidases"/>
    <property type="match status" value="1"/>
</dbReference>
<dbReference type="PANTHER" id="PTHR33886">
    <property type="entry name" value="UNSATURATED RHAMNOGALACTURONAN HYDROLASE (EUROFUNG)"/>
    <property type="match status" value="1"/>
</dbReference>
<evidence type="ECO:0000256" key="2">
    <source>
        <dbReference type="SAM" id="SignalP"/>
    </source>
</evidence>
<evidence type="ECO:0008006" key="5">
    <source>
        <dbReference type="Google" id="ProtNLM"/>
    </source>
</evidence>
<dbReference type="STRING" id="542832.A0A3M6VE66"/>
<dbReference type="InterPro" id="IPR012341">
    <property type="entry name" value="6hp_glycosidase-like_sf"/>
</dbReference>
<gene>
    <name evidence="3" type="ORF">DD238_004616</name>
</gene>
<dbReference type="PANTHER" id="PTHR33886:SF8">
    <property type="entry name" value="UNSATURATED RHAMNOGALACTURONAN HYDROLASE (EUROFUNG)"/>
    <property type="match status" value="1"/>
</dbReference>
<dbReference type="Pfam" id="PF07470">
    <property type="entry name" value="Glyco_hydro_88"/>
    <property type="match status" value="1"/>
</dbReference>
<evidence type="ECO:0000313" key="4">
    <source>
        <dbReference type="Proteomes" id="UP000282087"/>
    </source>
</evidence>
<protein>
    <recommendedName>
        <fullName evidence="5">Glycosyl hydrolase family 88</fullName>
    </recommendedName>
</protein>
<dbReference type="InterPro" id="IPR052043">
    <property type="entry name" value="PolySaccharide_Degr_Enz"/>
</dbReference>